<comment type="caution">
    <text evidence="1">The sequence shown here is derived from an EMBL/GenBank/DDBJ whole genome shotgun (WGS) entry which is preliminary data.</text>
</comment>
<sequence length="80" mass="9396">MSTNKTSSNRTVKEEKKGIIFQRKDPFQIFLIVAKYNNQSFKKTYKLQLKRTKKEGRMEGSDGKVEKKIELKRISKVLNS</sequence>
<proteinExistence type="predicted"/>
<name>A0ABQ8XTK1_9EUKA</name>
<evidence type="ECO:0000313" key="2">
    <source>
        <dbReference type="Proteomes" id="UP001150062"/>
    </source>
</evidence>
<organism evidence="1 2">
    <name type="scientific">Anaeramoeba flamelloides</name>
    <dbReference type="NCBI Taxonomy" id="1746091"/>
    <lineage>
        <taxon>Eukaryota</taxon>
        <taxon>Metamonada</taxon>
        <taxon>Anaeramoebidae</taxon>
        <taxon>Anaeramoeba</taxon>
    </lineage>
</organism>
<protein>
    <submittedName>
        <fullName evidence="1">Uncharacterized protein</fullName>
    </submittedName>
</protein>
<gene>
    <name evidence="1" type="ORF">M0813_28749</name>
</gene>
<dbReference type="EMBL" id="JAOAOG010000263">
    <property type="protein sequence ID" value="KAJ6235307.1"/>
    <property type="molecule type" value="Genomic_DNA"/>
</dbReference>
<accession>A0ABQ8XTK1</accession>
<dbReference type="Proteomes" id="UP001150062">
    <property type="component" value="Unassembled WGS sequence"/>
</dbReference>
<evidence type="ECO:0000313" key="1">
    <source>
        <dbReference type="EMBL" id="KAJ6235307.1"/>
    </source>
</evidence>
<keyword evidence="2" id="KW-1185">Reference proteome</keyword>
<reference evidence="1" key="1">
    <citation type="submission" date="2022-08" db="EMBL/GenBank/DDBJ databases">
        <title>Novel sulfate-reducing endosymbionts in the free-living metamonad Anaeramoeba.</title>
        <authorList>
            <person name="Jerlstrom-Hultqvist J."/>
            <person name="Cepicka I."/>
            <person name="Gallot-Lavallee L."/>
            <person name="Salas-Leiva D."/>
            <person name="Curtis B.A."/>
            <person name="Zahonova K."/>
            <person name="Pipaliya S."/>
            <person name="Dacks J."/>
            <person name="Roger A.J."/>
        </authorList>
    </citation>
    <scope>NUCLEOTIDE SEQUENCE</scope>
    <source>
        <strain evidence="1">Schooner1</strain>
    </source>
</reference>